<reference evidence="5 6" key="1">
    <citation type="submission" date="2020-02" db="EMBL/GenBank/DDBJ databases">
        <authorList>
            <person name="Ma Q."/>
            <person name="Huang Y."/>
            <person name="Song X."/>
            <person name="Pei D."/>
        </authorList>
    </citation>
    <scope>NUCLEOTIDE SEQUENCE [LARGE SCALE GENOMIC DNA]</scope>
    <source>
        <strain evidence="5">Sxm20200214</strain>
        <tissue evidence="5">Leaf</tissue>
    </source>
</reference>
<evidence type="ECO:0000259" key="3">
    <source>
        <dbReference type="SMART" id="SM00302"/>
    </source>
</evidence>
<dbReference type="Gene3D" id="1.20.120.1240">
    <property type="entry name" value="Dynamin, middle domain"/>
    <property type="match status" value="1"/>
</dbReference>
<evidence type="ECO:0000313" key="5">
    <source>
        <dbReference type="EMBL" id="KAG2258588.1"/>
    </source>
</evidence>
<dbReference type="OrthoDB" id="2148418at2759"/>
<dbReference type="GO" id="GO:0005525">
    <property type="term" value="F:GTP binding"/>
    <property type="evidence" value="ECO:0007669"/>
    <property type="project" value="InterPro"/>
</dbReference>
<dbReference type="Pfam" id="PF07802">
    <property type="entry name" value="GCK"/>
    <property type="match status" value="1"/>
</dbReference>
<dbReference type="Pfam" id="PF02212">
    <property type="entry name" value="GED"/>
    <property type="match status" value="1"/>
</dbReference>
<feature type="compositionally biased region" description="Acidic residues" evidence="2">
    <location>
        <begin position="217"/>
        <end position="229"/>
    </location>
</feature>
<sequence length="328" mass="37432">MAKMQELKRFPSLQVELALAANTSLEKFREESKKSVIRLVEMESTYLTAEFFRKLPQEMERPAVANSKTKPLLLPRSTRPIRRWTFQKDSIKRVCVRQAKLALLNYFYSQISKREGKQLGLLLDEDPALMGRRVECAQRLELYKKARDEIDAVAWVRSSCVGRMVMTSSSDPKTETSSDSKPPRINEAPSEKLGDSSPELVGDSNSSEKLGDSSTVWEEDPVKEGDEEEESGLCLFMKEGGCKDIFTAWEVCVEEAKKKNEDIVTECMELTSTLYKCMVAHSDYYQPIFTMDKIVSEEQARLEMEEAENNKIEEEEMAARKLAQGVYV</sequence>
<feature type="region of interest" description="Disordered" evidence="2">
    <location>
        <begin position="166"/>
        <end position="229"/>
    </location>
</feature>
<dbReference type="AlphaFoldDB" id="A0A8X7PY34"/>
<evidence type="ECO:0000256" key="2">
    <source>
        <dbReference type="SAM" id="MobiDB-lite"/>
    </source>
</evidence>
<comment type="caution">
    <text evidence="5">The sequence shown here is derived from an EMBL/GenBank/DDBJ whole genome shotgun (WGS) entry which is preliminary data.</text>
</comment>
<dbReference type="Gene3D" id="1.10.287.2900">
    <property type="match status" value="1"/>
</dbReference>
<dbReference type="Proteomes" id="UP000886595">
    <property type="component" value="Unassembled WGS sequence"/>
</dbReference>
<feature type="domain" description="Dynamin GTPase effector" evidence="3">
    <location>
        <begin position="76"/>
        <end position="153"/>
    </location>
</feature>
<protein>
    <recommendedName>
        <fullName evidence="7">GCK domain-containing protein</fullName>
    </recommendedName>
</protein>
<feature type="compositionally biased region" description="Polar residues" evidence="2">
    <location>
        <begin position="203"/>
        <end position="216"/>
    </location>
</feature>
<dbReference type="EMBL" id="JAAMPC010000015">
    <property type="protein sequence ID" value="KAG2258588.1"/>
    <property type="molecule type" value="Genomic_DNA"/>
</dbReference>
<evidence type="ECO:0000313" key="6">
    <source>
        <dbReference type="Proteomes" id="UP000886595"/>
    </source>
</evidence>
<keyword evidence="6" id="KW-1185">Reference proteome</keyword>
<evidence type="ECO:0008006" key="7">
    <source>
        <dbReference type="Google" id="ProtNLM"/>
    </source>
</evidence>
<organism evidence="5 6">
    <name type="scientific">Brassica carinata</name>
    <name type="common">Ethiopian mustard</name>
    <name type="synonym">Abyssinian cabbage</name>
    <dbReference type="NCBI Taxonomy" id="52824"/>
    <lineage>
        <taxon>Eukaryota</taxon>
        <taxon>Viridiplantae</taxon>
        <taxon>Streptophyta</taxon>
        <taxon>Embryophyta</taxon>
        <taxon>Tracheophyta</taxon>
        <taxon>Spermatophyta</taxon>
        <taxon>Magnoliopsida</taxon>
        <taxon>eudicotyledons</taxon>
        <taxon>Gunneridae</taxon>
        <taxon>Pentapetalae</taxon>
        <taxon>rosids</taxon>
        <taxon>malvids</taxon>
        <taxon>Brassicales</taxon>
        <taxon>Brassicaceae</taxon>
        <taxon>Brassiceae</taxon>
        <taxon>Brassica</taxon>
    </lineage>
</organism>
<feature type="compositionally biased region" description="Basic and acidic residues" evidence="2">
    <location>
        <begin position="172"/>
        <end position="194"/>
    </location>
</feature>
<proteinExistence type="predicted"/>
<evidence type="ECO:0000259" key="4">
    <source>
        <dbReference type="SMART" id="SM01227"/>
    </source>
</evidence>
<dbReference type="PANTHER" id="PTHR34357">
    <property type="entry name" value="F7A19.14 PROTEIN-RELATED"/>
    <property type="match status" value="1"/>
</dbReference>
<dbReference type="InterPro" id="IPR012891">
    <property type="entry name" value="GCK_dom"/>
</dbReference>
<feature type="domain" description="GCK" evidence="4">
    <location>
        <begin position="229"/>
        <end position="309"/>
    </location>
</feature>
<evidence type="ECO:0000256" key="1">
    <source>
        <dbReference type="SAM" id="Coils"/>
    </source>
</evidence>
<dbReference type="GO" id="GO:0003924">
    <property type="term" value="F:GTPase activity"/>
    <property type="evidence" value="ECO:0007669"/>
    <property type="project" value="InterPro"/>
</dbReference>
<dbReference type="InterPro" id="IPR003130">
    <property type="entry name" value="GED"/>
</dbReference>
<gene>
    <name evidence="5" type="ORF">Bca52824_077882</name>
</gene>
<name>A0A8X7PY34_BRACI</name>
<dbReference type="SMART" id="SM00302">
    <property type="entry name" value="GED"/>
    <property type="match status" value="1"/>
</dbReference>
<dbReference type="PANTHER" id="PTHR34357:SF14">
    <property type="entry name" value="F7A19.14 PROTEIN-RELATED"/>
    <property type="match status" value="1"/>
</dbReference>
<accession>A0A8X7PY34</accession>
<feature type="coiled-coil region" evidence="1">
    <location>
        <begin position="253"/>
        <end position="324"/>
    </location>
</feature>
<dbReference type="SMART" id="SM01227">
    <property type="entry name" value="GCK"/>
    <property type="match status" value="1"/>
</dbReference>
<keyword evidence="1" id="KW-0175">Coiled coil</keyword>